<evidence type="ECO:0000259" key="1">
    <source>
        <dbReference type="Pfam" id="PF00561"/>
    </source>
</evidence>
<organism evidence="2 3">
    <name type="scientific">Aquitalea magnusonii</name>
    <dbReference type="NCBI Taxonomy" id="332411"/>
    <lineage>
        <taxon>Bacteria</taxon>
        <taxon>Pseudomonadati</taxon>
        <taxon>Pseudomonadota</taxon>
        <taxon>Betaproteobacteria</taxon>
        <taxon>Neisseriales</taxon>
        <taxon>Chromobacteriaceae</taxon>
        <taxon>Aquitalea</taxon>
    </lineage>
</organism>
<accession>A0A318JL93</accession>
<dbReference type="OrthoDB" id="8957634at2"/>
<evidence type="ECO:0000313" key="2">
    <source>
        <dbReference type="EMBL" id="PXX48643.1"/>
    </source>
</evidence>
<dbReference type="InterPro" id="IPR050471">
    <property type="entry name" value="AB_hydrolase"/>
</dbReference>
<dbReference type="RefSeq" id="WP_082693283.1">
    <property type="nucleotide sequence ID" value="NZ_LNQU01000008.1"/>
</dbReference>
<dbReference type="Pfam" id="PF00561">
    <property type="entry name" value="Abhydrolase_1"/>
    <property type="match status" value="1"/>
</dbReference>
<keyword evidence="3" id="KW-1185">Reference proteome</keyword>
<sequence>MSTNNTGTSSAAKTVAQQHAVHVVQPVCQAKWQDVATRTINAGGVSFAYRDLGPDSGVPVIFLHHLMAVLDDWDPRVIDGIATKRRVIAFDNRGVGASTGRVPETVEAMGRDAIAFIRAMGFTQVDLLGFSLGGGVAQMVALQAPDLVRRIVLAGTGPRGGGGIEKVTKVAVLAYIKAALTWSDARHFLFFPRTPEGKRAARDYFTALKMRTTNRDKGISLQARLAQLKAIKTAGLSAPDDLSVITQPVFVANGDRDLMVDSSHSADMARRLPNAQLTIYPDSGHGGVFQHYRTFVPAVLDFLAD</sequence>
<dbReference type="Gene3D" id="3.40.50.1820">
    <property type="entry name" value="alpha/beta hydrolase"/>
    <property type="match status" value="1"/>
</dbReference>
<proteinExistence type="predicted"/>
<protein>
    <submittedName>
        <fullName evidence="2">Pimeloyl-ACP methyl ester carboxylesterase</fullName>
    </submittedName>
</protein>
<gene>
    <name evidence="2" type="ORF">DFR38_10613</name>
</gene>
<comment type="caution">
    <text evidence="2">The sequence shown here is derived from an EMBL/GenBank/DDBJ whole genome shotgun (WGS) entry which is preliminary data.</text>
</comment>
<dbReference type="InterPro" id="IPR000073">
    <property type="entry name" value="AB_hydrolase_1"/>
</dbReference>
<dbReference type="InterPro" id="IPR029058">
    <property type="entry name" value="AB_hydrolase_fold"/>
</dbReference>
<dbReference type="PRINTS" id="PR00111">
    <property type="entry name" value="ABHYDROLASE"/>
</dbReference>
<evidence type="ECO:0000313" key="3">
    <source>
        <dbReference type="Proteomes" id="UP000248395"/>
    </source>
</evidence>
<dbReference type="SUPFAM" id="SSF53474">
    <property type="entry name" value="alpha/beta-Hydrolases"/>
    <property type="match status" value="1"/>
</dbReference>
<name>A0A318JL93_9NEIS</name>
<dbReference type="EMBL" id="QJKC01000006">
    <property type="protein sequence ID" value="PXX48643.1"/>
    <property type="molecule type" value="Genomic_DNA"/>
</dbReference>
<dbReference type="Proteomes" id="UP000248395">
    <property type="component" value="Unassembled WGS sequence"/>
</dbReference>
<dbReference type="PANTHER" id="PTHR43433:SF1">
    <property type="entry name" value="BLL5160 PROTEIN"/>
    <property type="match status" value="1"/>
</dbReference>
<dbReference type="AlphaFoldDB" id="A0A318JL93"/>
<dbReference type="PANTHER" id="PTHR43433">
    <property type="entry name" value="HYDROLASE, ALPHA/BETA FOLD FAMILY PROTEIN"/>
    <property type="match status" value="1"/>
</dbReference>
<feature type="domain" description="AB hydrolase-1" evidence="1">
    <location>
        <begin position="59"/>
        <end position="291"/>
    </location>
</feature>
<reference evidence="2 3" key="1">
    <citation type="submission" date="2018-05" db="EMBL/GenBank/DDBJ databases">
        <title>Genomic Encyclopedia of Type Strains, Phase IV (KMG-IV): sequencing the most valuable type-strain genomes for metagenomic binning, comparative biology and taxonomic classification.</title>
        <authorList>
            <person name="Goeker M."/>
        </authorList>
    </citation>
    <scope>NUCLEOTIDE SEQUENCE [LARGE SCALE GENOMIC DNA]</scope>
    <source>
        <strain evidence="2 3">DSM 25134</strain>
    </source>
</reference>